<dbReference type="Proteomes" id="UP000623608">
    <property type="component" value="Unassembled WGS sequence"/>
</dbReference>
<name>A0A919NIW9_9ACTN</name>
<accession>A0A919NIW9</accession>
<dbReference type="AlphaFoldDB" id="A0A919NIW9"/>
<keyword evidence="2" id="KW-1185">Reference proteome</keyword>
<evidence type="ECO:0000313" key="2">
    <source>
        <dbReference type="Proteomes" id="UP000623608"/>
    </source>
</evidence>
<dbReference type="RefSeq" id="WP_203800442.1">
    <property type="nucleotide sequence ID" value="NZ_BOMY01000008.1"/>
</dbReference>
<dbReference type="EMBL" id="BOMY01000008">
    <property type="protein sequence ID" value="GIF18552.1"/>
    <property type="molecule type" value="Genomic_DNA"/>
</dbReference>
<sequence>MTTTVKGVEHLHGRPDWDCRSCRQPWPCASAKANLLVEFRRYPSVLTIYLAGQMYEALGDMLARGETAPPDIYERFLSWARHA</sequence>
<reference evidence="1" key="1">
    <citation type="submission" date="2021-01" db="EMBL/GenBank/DDBJ databases">
        <title>Whole genome shotgun sequence of Actinoplanes tereljensis NBRC 105297.</title>
        <authorList>
            <person name="Komaki H."/>
            <person name="Tamura T."/>
        </authorList>
    </citation>
    <scope>NUCLEOTIDE SEQUENCE</scope>
    <source>
        <strain evidence="1">NBRC 105297</strain>
    </source>
</reference>
<evidence type="ECO:0008006" key="3">
    <source>
        <dbReference type="Google" id="ProtNLM"/>
    </source>
</evidence>
<proteinExistence type="predicted"/>
<organism evidence="1 2">
    <name type="scientific">Paractinoplanes tereljensis</name>
    <dbReference type="NCBI Taxonomy" id="571912"/>
    <lineage>
        <taxon>Bacteria</taxon>
        <taxon>Bacillati</taxon>
        <taxon>Actinomycetota</taxon>
        <taxon>Actinomycetes</taxon>
        <taxon>Micromonosporales</taxon>
        <taxon>Micromonosporaceae</taxon>
        <taxon>Paractinoplanes</taxon>
    </lineage>
</organism>
<comment type="caution">
    <text evidence="1">The sequence shown here is derived from an EMBL/GenBank/DDBJ whole genome shotgun (WGS) entry which is preliminary data.</text>
</comment>
<gene>
    <name evidence="1" type="ORF">Ate02nite_12820</name>
</gene>
<evidence type="ECO:0000313" key="1">
    <source>
        <dbReference type="EMBL" id="GIF18552.1"/>
    </source>
</evidence>
<protein>
    <recommendedName>
        <fullName evidence="3">Flavin reductase</fullName>
    </recommendedName>
</protein>